<dbReference type="InterPro" id="IPR036928">
    <property type="entry name" value="AS_sf"/>
</dbReference>
<feature type="non-terminal residue" evidence="2">
    <location>
        <position position="1"/>
    </location>
</feature>
<feature type="domain" description="Amidase" evidence="1">
    <location>
        <begin position="1"/>
        <end position="302"/>
    </location>
</feature>
<evidence type="ECO:0000313" key="2">
    <source>
        <dbReference type="EMBL" id="GAG86115.1"/>
    </source>
</evidence>
<dbReference type="GO" id="GO:0003824">
    <property type="term" value="F:catalytic activity"/>
    <property type="evidence" value="ECO:0007669"/>
    <property type="project" value="InterPro"/>
</dbReference>
<accession>X1ATR7</accession>
<dbReference type="AlphaFoldDB" id="X1ATR7"/>
<gene>
    <name evidence="2" type="ORF">S01H4_32169</name>
</gene>
<feature type="non-terminal residue" evidence="2">
    <location>
        <position position="302"/>
    </location>
</feature>
<dbReference type="PANTHER" id="PTHR11895">
    <property type="entry name" value="TRANSAMIDASE"/>
    <property type="match status" value="1"/>
</dbReference>
<name>X1ATR7_9ZZZZ</name>
<dbReference type="InterPro" id="IPR023631">
    <property type="entry name" value="Amidase_dom"/>
</dbReference>
<comment type="caution">
    <text evidence="2">The sequence shown here is derived from an EMBL/GenBank/DDBJ whole genome shotgun (WGS) entry which is preliminary data.</text>
</comment>
<protein>
    <recommendedName>
        <fullName evidence="1">Amidase domain-containing protein</fullName>
    </recommendedName>
</protein>
<evidence type="ECO:0000259" key="1">
    <source>
        <dbReference type="Pfam" id="PF01425"/>
    </source>
</evidence>
<organism evidence="2">
    <name type="scientific">marine sediment metagenome</name>
    <dbReference type="NCBI Taxonomy" id="412755"/>
    <lineage>
        <taxon>unclassified sequences</taxon>
        <taxon>metagenomes</taxon>
        <taxon>ecological metagenomes</taxon>
    </lineage>
</organism>
<dbReference type="PANTHER" id="PTHR11895:SF151">
    <property type="entry name" value="GLUTAMYL-TRNA(GLN) AMIDOTRANSFERASE SUBUNIT A"/>
    <property type="match status" value="1"/>
</dbReference>
<sequence>VSLLRAAGAVLIGKTATVEFAGVGAIPDTRNPFDLDYSPGGSSAGSGAAVGAGLVPLALATQTGGSTIRPGSFCGVAAFKPTWGRVSVEGLKPFAPGLDTVGWIASDATLLEAVAAAYGIESERDSGEEKRLRIGFYRTPYYDEAQPETLSALEQARGLLERAGHAVEDVSGPSGSESLNKWQDILMHGEGRFSLLAEYRRDPSLAHKGVSDLVENRKGISSADMLEAYDHIAALRPQYDKALSGFDAWLTPAVPGIAPRIGDGNGLATFNRLFTALHVPCVTLPGFTGPNDLPVGIQLVAP</sequence>
<dbReference type="Pfam" id="PF01425">
    <property type="entry name" value="Amidase"/>
    <property type="match status" value="1"/>
</dbReference>
<reference evidence="2" key="1">
    <citation type="journal article" date="2014" name="Front. Microbiol.">
        <title>High frequency of phylogenetically diverse reductive dehalogenase-homologous genes in deep subseafloor sedimentary metagenomes.</title>
        <authorList>
            <person name="Kawai M."/>
            <person name="Futagami T."/>
            <person name="Toyoda A."/>
            <person name="Takaki Y."/>
            <person name="Nishi S."/>
            <person name="Hori S."/>
            <person name="Arai W."/>
            <person name="Tsubouchi T."/>
            <person name="Morono Y."/>
            <person name="Uchiyama I."/>
            <person name="Ito T."/>
            <person name="Fujiyama A."/>
            <person name="Inagaki F."/>
            <person name="Takami H."/>
        </authorList>
    </citation>
    <scope>NUCLEOTIDE SEQUENCE</scope>
    <source>
        <strain evidence="2">Expedition CK06-06</strain>
    </source>
</reference>
<dbReference type="InterPro" id="IPR000120">
    <property type="entry name" value="Amidase"/>
</dbReference>
<dbReference type="EMBL" id="BART01016781">
    <property type="protein sequence ID" value="GAG86115.1"/>
    <property type="molecule type" value="Genomic_DNA"/>
</dbReference>
<dbReference type="Gene3D" id="3.90.1300.10">
    <property type="entry name" value="Amidase signature (AS) domain"/>
    <property type="match status" value="1"/>
</dbReference>
<dbReference type="SUPFAM" id="SSF75304">
    <property type="entry name" value="Amidase signature (AS) enzymes"/>
    <property type="match status" value="1"/>
</dbReference>
<proteinExistence type="predicted"/>